<feature type="region of interest" description="Disordered" evidence="1">
    <location>
        <begin position="84"/>
        <end position="103"/>
    </location>
</feature>
<proteinExistence type="predicted"/>
<gene>
    <name evidence="2" type="ORF">HZH66_003831</name>
</gene>
<reference evidence="2" key="1">
    <citation type="journal article" date="2020" name="G3 (Bethesda)">
        <title>High-Quality Assemblies for Three Invasive Social Wasps from the &lt;i&gt;Vespula&lt;/i&gt; Genus.</title>
        <authorList>
            <person name="Harrop T.W.R."/>
            <person name="Guhlin J."/>
            <person name="McLaughlin G.M."/>
            <person name="Permina E."/>
            <person name="Stockwell P."/>
            <person name="Gilligan J."/>
            <person name="Le Lec M.F."/>
            <person name="Gruber M.A.M."/>
            <person name="Quinn O."/>
            <person name="Lovegrove M."/>
            <person name="Duncan E.J."/>
            <person name="Remnant E.J."/>
            <person name="Van Eeckhoven J."/>
            <person name="Graham B."/>
            <person name="Knapp R.A."/>
            <person name="Langford K.W."/>
            <person name="Kronenberg Z."/>
            <person name="Press M.O."/>
            <person name="Eacker S.M."/>
            <person name="Wilson-Rankin E.E."/>
            <person name="Purcell J."/>
            <person name="Lester P.J."/>
            <person name="Dearden P.K."/>
        </authorList>
    </citation>
    <scope>NUCLEOTIDE SEQUENCE</scope>
    <source>
        <strain evidence="2">Marl-1</strain>
    </source>
</reference>
<protein>
    <submittedName>
        <fullName evidence="2">Uncharacterized protein</fullName>
    </submittedName>
</protein>
<feature type="compositionally biased region" description="Basic residues" evidence="1">
    <location>
        <begin position="92"/>
        <end position="103"/>
    </location>
</feature>
<sequence length="103" mass="11042">MQAAFAIATKDKRLFLVLSSGGSRVAAGTNEALFVPGGANETWSPADYQSFLFTPSPSILRIVPSPLPPPPPLPPLLLRSLTSAVGTTARTERRRANKEKKKI</sequence>
<keyword evidence="3" id="KW-1185">Reference proteome</keyword>
<evidence type="ECO:0000313" key="3">
    <source>
        <dbReference type="Proteomes" id="UP000614350"/>
    </source>
</evidence>
<dbReference type="AlphaFoldDB" id="A0A834NCF5"/>
<accession>A0A834NCF5</accession>
<name>A0A834NCF5_VESVU</name>
<organism evidence="2 3">
    <name type="scientific">Vespula vulgaris</name>
    <name type="common">Yellow jacket</name>
    <name type="synonym">Wasp</name>
    <dbReference type="NCBI Taxonomy" id="7454"/>
    <lineage>
        <taxon>Eukaryota</taxon>
        <taxon>Metazoa</taxon>
        <taxon>Ecdysozoa</taxon>
        <taxon>Arthropoda</taxon>
        <taxon>Hexapoda</taxon>
        <taxon>Insecta</taxon>
        <taxon>Pterygota</taxon>
        <taxon>Neoptera</taxon>
        <taxon>Endopterygota</taxon>
        <taxon>Hymenoptera</taxon>
        <taxon>Apocrita</taxon>
        <taxon>Aculeata</taxon>
        <taxon>Vespoidea</taxon>
        <taxon>Vespidae</taxon>
        <taxon>Vespinae</taxon>
        <taxon>Vespula</taxon>
    </lineage>
</organism>
<evidence type="ECO:0000313" key="2">
    <source>
        <dbReference type="EMBL" id="KAF7404925.1"/>
    </source>
</evidence>
<comment type="caution">
    <text evidence="2">The sequence shown here is derived from an EMBL/GenBank/DDBJ whole genome shotgun (WGS) entry which is preliminary data.</text>
</comment>
<dbReference type="EMBL" id="JACSEA010000003">
    <property type="protein sequence ID" value="KAF7404925.1"/>
    <property type="molecule type" value="Genomic_DNA"/>
</dbReference>
<evidence type="ECO:0000256" key="1">
    <source>
        <dbReference type="SAM" id="MobiDB-lite"/>
    </source>
</evidence>
<dbReference type="Proteomes" id="UP000614350">
    <property type="component" value="Unassembled WGS sequence"/>
</dbReference>